<reference evidence="3 4" key="1">
    <citation type="submission" date="2018-01" db="EMBL/GenBank/DDBJ databases">
        <title>G. obscuriglobus.</title>
        <authorList>
            <person name="Franke J."/>
            <person name="Blomberg W."/>
            <person name="Selmecki A."/>
        </authorList>
    </citation>
    <scope>NUCLEOTIDE SEQUENCE [LARGE SCALE GENOMIC DNA]</scope>
    <source>
        <strain evidence="3 4">DSM 5831</strain>
    </source>
</reference>
<dbReference type="InterPro" id="IPR013783">
    <property type="entry name" value="Ig-like_fold"/>
</dbReference>
<feature type="domain" description="Nbr1 FW" evidence="2">
    <location>
        <begin position="37"/>
        <end position="126"/>
    </location>
</feature>
<evidence type="ECO:0000256" key="1">
    <source>
        <dbReference type="SAM" id="SignalP"/>
    </source>
</evidence>
<name>A0A2Z3H8W9_9BACT</name>
<dbReference type="RefSeq" id="WP_010042433.1">
    <property type="nucleotide sequence ID" value="NZ_CP025958.1"/>
</dbReference>
<dbReference type="EMBL" id="CP025958">
    <property type="protein sequence ID" value="AWM37510.1"/>
    <property type="molecule type" value="Genomic_DNA"/>
</dbReference>
<dbReference type="InterPro" id="IPR032350">
    <property type="entry name" value="Nbr1_FW"/>
</dbReference>
<organism evidence="3 4">
    <name type="scientific">Gemmata obscuriglobus</name>
    <dbReference type="NCBI Taxonomy" id="114"/>
    <lineage>
        <taxon>Bacteria</taxon>
        <taxon>Pseudomonadati</taxon>
        <taxon>Planctomycetota</taxon>
        <taxon>Planctomycetia</taxon>
        <taxon>Gemmatales</taxon>
        <taxon>Gemmataceae</taxon>
        <taxon>Gemmata</taxon>
    </lineage>
</organism>
<proteinExistence type="predicted"/>
<feature type="signal peptide" evidence="1">
    <location>
        <begin position="1"/>
        <end position="20"/>
    </location>
</feature>
<sequence>MSRMCFAVALLALAGPTASAQKPEWDAKYIKMEVPKEVTADQVFVAKVTMRNTGTQTWKEARDVVPSSLHSAEPADNLTWGTNFFIQGQGVVVAPGQDITYASYLRAPSEPGKHNFQWRVHGPQGAVGETTPKLEITVLKRPDAKDEALAARGPDAGGKRPLTFDDFEYLGSFKLPETVGKGGAAFSESGLALRTLKDGSRRLFMNYTHPETVMFETDIPDPVKFEKGDAAPLKTAAVKKEWGHLTSKDKKQGANGGFVWDDERQVMYWTYYHGYWTGGDLPVLNASKLSEDGTVAPAGSWTLPRQKWFWGGATRLPKSFADTYTGGATLGVGFGGYYSIAEPCSRGPALGAVAKPDPAKGQADVVPLLGYAPTVPAPRPGDYFNANCAFWSDQPTSRAAGAWTYCDHCRAGVLIDLADKQGYIAFAKLGTGRLGYDYGHIGNAGEAQYWYFYDSRSLGETAKGTRPVGVTGPYLVRADVGMVGTAFGACFEEETRTLYVMRGGAYQVGREMHPLVHAYRVKK</sequence>
<keyword evidence="4" id="KW-1185">Reference proteome</keyword>
<accession>A0A2Z3H8W9</accession>
<dbReference type="KEGG" id="gog:C1280_11100"/>
<evidence type="ECO:0000259" key="2">
    <source>
        <dbReference type="Pfam" id="PF16158"/>
    </source>
</evidence>
<protein>
    <recommendedName>
        <fullName evidence="2">Nbr1 FW domain-containing protein</fullName>
    </recommendedName>
</protein>
<dbReference type="AlphaFoldDB" id="A0A2Z3H8W9"/>
<dbReference type="OrthoDB" id="3799094at2"/>
<dbReference type="Pfam" id="PF16158">
    <property type="entry name" value="N_BRCA1_IG"/>
    <property type="match status" value="1"/>
</dbReference>
<keyword evidence="1" id="KW-0732">Signal</keyword>
<feature type="chain" id="PRO_5016387984" description="Nbr1 FW domain-containing protein" evidence="1">
    <location>
        <begin position="21"/>
        <end position="523"/>
    </location>
</feature>
<evidence type="ECO:0000313" key="4">
    <source>
        <dbReference type="Proteomes" id="UP000245802"/>
    </source>
</evidence>
<gene>
    <name evidence="3" type="ORF">C1280_11100</name>
</gene>
<dbReference type="Proteomes" id="UP000245802">
    <property type="component" value="Chromosome"/>
</dbReference>
<evidence type="ECO:0000313" key="3">
    <source>
        <dbReference type="EMBL" id="AWM37510.1"/>
    </source>
</evidence>
<dbReference type="Gene3D" id="2.60.40.10">
    <property type="entry name" value="Immunoglobulins"/>
    <property type="match status" value="1"/>
</dbReference>